<organism evidence="13 14">
    <name type="scientific">Idiomarina xiamenensis 10-D-4</name>
    <dbReference type="NCBI Taxonomy" id="740709"/>
    <lineage>
        <taxon>Bacteria</taxon>
        <taxon>Pseudomonadati</taxon>
        <taxon>Pseudomonadota</taxon>
        <taxon>Gammaproteobacteria</taxon>
        <taxon>Alteromonadales</taxon>
        <taxon>Idiomarinaceae</taxon>
        <taxon>Idiomarina</taxon>
    </lineage>
</organism>
<evidence type="ECO:0000256" key="10">
    <source>
        <dbReference type="PIRNR" id="PIRNR006247"/>
    </source>
</evidence>
<feature type="binding site" evidence="11">
    <location>
        <position position="230"/>
    </location>
    <ligand>
        <name>K(+)</name>
        <dbReference type="ChEBI" id="CHEBI:29103"/>
    </ligand>
</feature>
<dbReference type="Pfam" id="PF02386">
    <property type="entry name" value="TrkH"/>
    <property type="match status" value="1"/>
</dbReference>
<dbReference type="EMBL" id="AMRG01000011">
    <property type="protein sequence ID" value="EKE82775.1"/>
    <property type="molecule type" value="Genomic_DNA"/>
</dbReference>
<evidence type="ECO:0000256" key="4">
    <source>
        <dbReference type="ARBA" id="ARBA00022538"/>
    </source>
</evidence>
<evidence type="ECO:0000256" key="7">
    <source>
        <dbReference type="ARBA" id="ARBA00022989"/>
    </source>
</evidence>
<keyword evidence="6 10" id="KW-0630">Potassium</keyword>
<reference evidence="13 14" key="1">
    <citation type="journal article" date="2012" name="J. Bacteriol.">
        <title>Genome Sequence of Idiomarina xiamenensis Type Strain 10-D-4.</title>
        <authorList>
            <person name="Lai Q."/>
            <person name="Wang L."/>
            <person name="Wang W."/>
            <person name="Shao Z."/>
        </authorList>
    </citation>
    <scope>NUCLEOTIDE SEQUENCE [LARGE SCALE GENOMIC DNA]</scope>
    <source>
        <strain evidence="13 14">10-D-4</strain>
    </source>
</reference>
<dbReference type="InterPro" id="IPR003445">
    <property type="entry name" value="Cat_transpt"/>
</dbReference>
<feature type="transmembrane region" description="Helical" evidence="12">
    <location>
        <begin position="144"/>
        <end position="164"/>
    </location>
</feature>
<dbReference type="GO" id="GO:0005886">
    <property type="term" value="C:plasma membrane"/>
    <property type="evidence" value="ECO:0007669"/>
    <property type="project" value="UniProtKB-SubCell"/>
</dbReference>
<protein>
    <recommendedName>
        <fullName evidence="10">Trk system potassium uptake protein</fullName>
    </recommendedName>
</protein>
<dbReference type="InterPro" id="IPR004772">
    <property type="entry name" value="TrkH"/>
</dbReference>
<gene>
    <name evidence="13" type="ORF">A10D4_09224</name>
</gene>
<proteinExistence type="inferred from homology"/>
<evidence type="ECO:0000313" key="13">
    <source>
        <dbReference type="EMBL" id="EKE82775.1"/>
    </source>
</evidence>
<keyword evidence="2 10" id="KW-0813">Transport</keyword>
<evidence type="ECO:0000256" key="2">
    <source>
        <dbReference type="ARBA" id="ARBA00022448"/>
    </source>
</evidence>
<feature type="transmembrane region" description="Helical" evidence="12">
    <location>
        <begin position="247"/>
        <end position="270"/>
    </location>
</feature>
<keyword evidence="3 10" id="KW-1003">Cell membrane</keyword>
<keyword evidence="9 10" id="KW-0472">Membrane</keyword>
<keyword evidence="4 10" id="KW-0633">Potassium transport</keyword>
<name>K2KYK5_9GAMM</name>
<dbReference type="Proteomes" id="UP000014115">
    <property type="component" value="Unassembled WGS sequence"/>
</dbReference>
<feature type="binding site" evidence="11">
    <location>
        <position position="123"/>
    </location>
    <ligand>
        <name>K(+)</name>
        <dbReference type="ChEBI" id="CHEBI:29103"/>
    </ligand>
</feature>
<evidence type="ECO:0000256" key="8">
    <source>
        <dbReference type="ARBA" id="ARBA00023065"/>
    </source>
</evidence>
<keyword evidence="11" id="KW-0479">Metal-binding</keyword>
<feature type="binding site" evidence="11">
    <location>
        <position position="122"/>
    </location>
    <ligand>
        <name>K(+)</name>
        <dbReference type="ChEBI" id="CHEBI:29103"/>
    </ligand>
</feature>
<sequence>MAFSRVEQATLRANTLNVLSKTFGGLTAIMSLSLLAPYAFAVLNNERDQWTYLSIAGIGLIVGGLLFIRDIGDAKLRARQVFMLTTLCWLYASLFAALPLMLAGAKLSWTDAWFEAMSAITTTGSTVVSGLDQLPQSYLLWRGILQWLGGVGIIVMAMAILPFLQVGGMRLFQAESSDISGKFMPRSSHMVWAIARIYLLLSALIVLCYYVFGMSGFDAFVHAMTTVATGGFSNYDASFGAFNDTPALVWLGTLFMAASALPFVLYIRLLKGETRPLREDPQVRAFLLFLLVVIAALSLIDYFEEDGRSGFDAVTHTAFNVVSVVTTTGYASEDYTRWGSWAMMAFFYLTFVGGCTGSTAGGMKIFRFQLSQLLLRKQFLKLIHPSLISAQRYQDRQVDDSLLGSIVAFCFMYFILVAAVAFVLTLFGLDFMTAISGSATAVSNVGPGLGEIIGPAGNFLSLPDGAKITLIFAMLCGRLEIITVLILLHKRYWQY</sequence>
<dbReference type="AlphaFoldDB" id="K2KYK5"/>
<keyword evidence="14" id="KW-1185">Reference proteome</keyword>
<evidence type="ECO:0000256" key="1">
    <source>
        <dbReference type="ARBA" id="ARBA00004651"/>
    </source>
</evidence>
<feature type="transmembrane region" description="Helical" evidence="12">
    <location>
        <begin position="402"/>
        <end position="427"/>
    </location>
</feature>
<dbReference type="GO" id="GO:0015379">
    <property type="term" value="F:potassium:chloride symporter activity"/>
    <property type="evidence" value="ECO:0007669"/>
    <property type="project" value="InterPro"/>
</dbReference>
<feature type="transmembrane region" description="Helical" evidence="12">
    <location>
        <begin position="282"/>
        <end position="300"/>
    </location>
</feature>
<evidence type="ECO:0000256" key="6">
    <source>
        <dbReference type="ARBA" id="ARBA00022958"/>
    </source>
</evidence>
<dbReference type="PATRIC" id="fig|740709.3.peg.1867"/>
<dbReference type="PANTHER" id="PTHR32024:SF3">
    <property type="entry name" value="TRK SYSTEM POTASSIUM UPTAKE PROTEIN"/>
    <property type="match status" value="1"/>
</dbReference>
<evidence type="ECO:0000256" key="3">
    <source>
        <dbReference type="ARBA" id="ARBA00022475"/>
    </source>
</evidence>
<evidence type="ECO:0000256" key="5">
    <source>
        <dbReference type="ARBA" id="ARBA00022692"/>
    </source>
</evidence>
<feature type="transmembrane region" description="Helical" evidence="12">
    <location>
        <begin position="468"/>
        <end position="488"/>
    </location>
</feature>
<feature type="transmembrane region" description="Helical" evidence="12">
    <location>
        <begin position="22"/>
        <end position="43"/>
    </location>
</feature>
<feature type="binding site" evidence="11">
    <location>
        <position position="445"/>
    </location>
    <ligand>
        <name>K(+)</name>
        <dbReference type="ChEBI" id="CHEBI:29103"/>
    </ligand>
</feature>
<dbReference type="RefSeq" id="WP_008489124.1">
    <property type="nucleotide sequence ID" value="NZ_AMRG01000011.1"/>
</dbReference>
<keyword evidence="5 12" id="KW-0812">Transmembrane</keyword>
<comment type="similarity">
    <text evidence="10">Belongs to the TrkH potassium transport family.</text>
</comment>
<feature type="binding site" evidence="11">
    <location>
        <position position="444"/>
    </location>
    <ligand>
        <name>K(+)</name>
        <dbReference type="ChEBI" id="CHEBI:29103"/>
    </ligand>
</feature>
<evidence type="ECO:0000256" key="11">
    <source>
        <dbReference type="PIRSR" id="PIRSR006247-1"/>
    </source>
</evidence>
<accession>K2KYK5</accession>
<dbReference type="OrthoDB" id="9810952at2"/>
<comment type="caution">
    <text evidence="13">The sequence shown here is derived from an EMBL/GenBank/DDBJ whole genome shotgun (WGS) entry which is preliminary data.</text>
</comment>
<evidence type="ECO:0000256" key="9">
    <source>
        <dbReference type="ARBA" id="ARBA00023136"/>
    </source>
</evidence>
<feature type="binding site" evidence="11">
    <location>
        <position position="328"/>
    </location>
    <ligand>
        <name>K(+)</name>
        <dbReference type="ChEBI" id="CHEBI:29103"/>
    </ligand>
</feature>
<dbReference type="PANTHER" id="PTHR32024">
    <property type="entry name" value="TRK SYSTEM POTASSIUM UPTAKE PROTEIN TRKG-RELATED"/>
    <property type="match status" value="1"/>
</dbReference>
<evidence type="ECO:0000313" key="14">
    <source>
        <dbReference type="Proteomes" id="UP000014115"/>
    </source>
</evidence>
<dbReference type="eggNOG" id="COG0168">
    <property type="taxonomic scope" value="Bacteria"/>
</dbReference>
<feature type="transmembrane region" description="Helical" evidence="12">
    <location>
        <begin position="345"/>
        <end position="366"/>
    </location>
</feature>
<feature type="transmembrane region" description="Helical" evidence="12">
    <location>
        <begin position="81"/>
        <end position="102"/>
    </location>
</feature>
<feature type="transmembrane region" description="Helical" evidence="12">
    <location>
        <begin position="49"/>
        <end position="69"/>
    </location>
</feature>
<comment type="function">
    <text evidence="10">Low-affinity potassium transport system. Interacts with Trk system potassium uptake protein TrkA.</text>
</comment>
<dbReference type="PIRSF" id="PIRSF006247">
    <property type="entry name" value="TrkH"/>
    <property type="match status" value="1"/>
</dbReference>
<dbReference type="GO" id="GO:0046872">
    <property type="term" value="F:metal ion binding"/>
    <property type="evidence" value="ECO:0007669"/>
    <property type="project" value="UniProtKB-KW"/>
</dbReference>
<evidence type="ECO:0000256" key="12">
    <source>
        <dbReference type="SAM" id="Phobius"/>
    </source>
</evidence>
<feature type="binding site" evidence="11">
    <location>
        <position position="327"/>
    </location>
    <ligand>
        <name>K(+)</name>
        <dbReference type="ChEBI" id="CHEBI:29103"/>
    </ligand>
</feature>
<comment type="subcellular location">
    <subcellularLocation>
        <location evidence="10">Cell inner membrane</location>
        <topology evidence="10">Multi-pass membrane protein</topology>
    </subcellularLocation>
    <subcellularLocation>
        <location evidence="1">Cell membrane</location>
        <topology evidence="1">Multi-pass membrane protein</topology>
    </subcellularLocation>
</comment>
<feature type="transmembrane region" description="Helical" evidence="12">
    <location>
        <begin position="190"/>
        <end position="212"/>
    </location>
</feature>
<keyword evidence="8 10" id="KW-0406">Ion transport</keyword>
<keyword evidence="10" id="KW-0997">Cell inner membrane</keyword>
<dbReference type="STRING" id="740709.A10D4_09224"/>
<keyword evidence="7 12" id="KW-1133">Transmembrane helix</keyword>